<dbReference type="SUPFAM" id="SSF103481">
    <property type="entry name" value="Multidrug resistance efflux transporter EmrE"/>
    <property type="match status" value="2"/>
</dbReference>
<dbReference type="GO" id="GO:0005460">
    <property type="term" value="F:UDP-glucose transmembrane transporter activity"/>
    <property type="evidence" value="ECO:0007669"/>
    <property type="project" value="TreeGrafter"/>
</dbReference>
<keyword evidence="7 8" id="KW-0472">Membrane</keyword>
<comment type="similarity">
    <text evidence="2">Belongs to the nucleotide-sugar transporter family. SLC35B subfamily.</text>
</comment>
<dbReference type="Pfam" id="PF08449">
    <property type="entry name" value="UAA"/>
    <property type="match status" value="1"/>
</dbReference>
<protein>
    <recommendedName>
        <fullName evidence="11">Solute carrier family 35 member B1</fullName>
    </recommendedName>
</protein>
<feature type="transmembrane region" description="Helical" evidence="8">
    <location>
        <begin position="9"/>
        <end position="26"/>
    </location>
</feature>
<evidence type="ECO:0000313" key="10">
    <source>
        <dbReference type="Proteomes" id="UP001153709"/>
    </source>
</evidence>
<dbReference type="Gene3D" id="1.10.3730.20">
    <property type="match status" value="1"/>
</dbReference>
<name>A0A9N9SRQ3_DIABA</name>
<evidence type="ECO:0000256" key="4">
    <source>
        <dbReference type="ARBA" id="ARBA00022692"/>
    </source>
</evidence>
<dbReference type="GO" id="GO:0000139">
    <property type="term" value="C:Golgi membrane"/>
    <property type="evidence" value="ECO:0007669"/>
    <property type="project" value="TreeGrafter"/>
</dbReference>
<evidence type="ECO:0000256" key="5">
    <source>
        <dbReference type="ARBA" id="ARBA00022824"/>
    </source>
</evidence>
<dbReference type="EMBL" id="OU898277">
    <property type="protein sequence ID" value="CAG9829430.1"/>
    <property type="molecule type" value="Genomic_DNA"/>
</dbReference>
<feature type="transmembrane region" description="Helical" evidence="8">
    <location>
        <begin position="270"/>
        <end position="291"/>
    </location>
</feature>
<evidence type="ECO:0000256" key="1">
    <source>
        <dbReference type="ARBA" id="ARBA00004477"/>
    </source>
</evidence>
<dbReference type="GO" id="GO:0005789">
    <property type="term" value="C:endoplasmic reticulum membrane"/>
    <property type="evidence" value="ECO:0007669"/>
    <property type="project" value="UniProtKB-SubCell"/>
</dbReference>
<dbReference type="OrthoDB" id="78344at2759"/>
<keyword evidence="4 8" id="KW-0812">Transmembrane</keyword>
<accession>A0A9N9SRQ3</accession>
<keyword evidence="3" id="KW-0813">Transport</keyword>
<evidence type="ECO:0000256" key="7">
    <source>
        <dbReference type="ARBA" id="ARBA00023136"/>
    </source>
</evidence>
<dbReference type="Proteomes" id="UP001153709">
    <property type="component" value="Chromosome 2"/>
</dbReference>
<evidence type="ECO:0008006" key="11">
    <source>
        <dbReference type="Google" id="ProtNLM"/>
    </source>
</evidence>
<dbReference type="InterPro" id="IPR037185">
    <property type="entry name" value="EmrE-like"/>
</dbReference>
<dbReference type="PANTHER" id="PTHR10778:SF10">
    <property type="entry name" value="SOLUTE CARRIER FAMILY 35 MEMBER B1"/>
    <property type="match status" value="1"/>
</dbReference>
<keyword evidence="10" id="KW-1185">Reference proteome</keyword>
<evidence type="ECO:0000256" key="3">
    <source>
        <dbReference type="ARBA" id="ARBA00022448"/>
    </source>
</evidence>
<evidence type="ECO:0000256" key="6">
    <source>
        <dbReference type="ARBA" id="ARBA00022989"/>
    </source>
</evidence>
<evidence type="ECO:0000313" key="9">
    <source>
        <dbReference type="EMBL" id="CAG9829430.1"/>
    </source>
</evidence>
<keyword evidence="5" id="KW-0256">Endoplasmic reticulum</keyword>
<evidence type="ECO:0000256" key="2">
    <source>
        <dbReference type="ARBA" id="ARBA00010694"/>
    </source>
</evidence>
<dbReference type="GO" id="GO:0005459">
    <property type="term" value="F:UDP-galactose transmembrane transporter activity"/>
    <property type="evidence" value="ECO:0007669"/>
    <property type="project" value="TreeGrafter"/>
</dbReference>
<feature type="transmembrane region" description="Helical" evidence="8">
    <location>
        <begin position="297"/>
        <end position="316"/>
    </location>
</feature>
<sequence>MNMHKNNKFFLYAAGIFLSYFYFGIVQEKITRGKYPYELTKEDGTKVIENEKYTYAVTLVLVQCIINYLIATIASTMWPQGEDTTRKLYYASMSFTYLLAMICSNMALQWVPYPTQVIGKSAKPIPVMILGVLIGRKTYTVKKYIFVFMIVFGIVLFMLKDNVKSQSDEASTGIGELLIVLSLILDGLVGAIQDRIRAESKPTGIQMMQVANAWSTLFLTVAIVVSKEYLWFYEFACRHPSVVYNLLMLGITSAVGQLFLYSMVSEFGPLVVSVVTTTRKFFTVLGSVLIFGNPISSRQWIGAVIVFTALFLDAFYSKGAAKKK</sequence>
<feature type="transmembrane region" description="Helical" evidence="8">
    <location>
        <begin position="213"/>
        <end position="232"/>
    </location>
</feature>
<proteinExistence type="inferred from homology"/>
<feature type="transmembrane region" description="Helical" evidence="8">
    <location>
        <begin position="53"/>
        <end position="76"/>
    </location>
</feature>
<organism evidence="9 10">
    <name type="scientific">Diabrotica balteata</name>
    <name type="common">Banded cucumber beetle</name>
    <dbReference type="NCBI Taxonomy" id="107213"/>
    <lineage>
        <taxon>Eukaryota</taxon>
        <taxon>Metazoa</taxon>
        <taxon>Ecdysozoa</taxon>
        <taxon>Arthropoda</taxon>
        <taxon>Hexapoda</taxon>
        <taxon>Insecta</taxon>
        <taxon>Pterygota</taxon>
        <taxon>Neoptera</taxon>
        <taxon>Endopterygota</taxon>
        <taxon>Coleoptera</taxon>
        <taxon>Polyphaga</taxon>
        <taxon>Cucujiformia</taxon>
        <taxon>Chrysomeloidea</taxon>
        <taxon>Chrysomelidae</taxon>
        <taxon>Galerucinae</taxon>
        <taxon>Diabroticina</taxon>
        <taxon>Diabroticites</taxon>
        <taxon>Diabrotica</taxon>
    </lineage>
</organism>
<dbReference type="InterPro" id="IPR013657">
    <property type="entry name" value="SCL35B1-4/HUT1"/>
</dbReference>
<feature type="transmembrane region" description="Helical" evidence="8">
    <location>
        <begin position="141"/>
        <end position="159"/>
    </location>
</feature>
<feature type="transmembrane region" description="Helical" evidence="8">
    <location>
        <begin position="171"/>
        <end position="192"/>
    </location>
</feature>
<reference evidence="9" key="1">
    <citation type="submission" date="2022-01" db="EMBL/GenBank/DDBJ databases">
        <authorList>
            <person name="King R."/>
        </authorList>
    </citation>
    <scope>NUCLEOTIDE SEQUENCE</scope>
</reference>
<gene>
    <name evidence="9" type="ORF">DIABBA_LOCUS3242</name>
</gene>
<feature type="transmembrane region" description="Helical" evidence="8">
    <location>
        <begin position="88"/>
        <end position="111"/>
    </location>
</feature>
<comment type="subcellular location">
    <subcellularLocation>
        <location evidence="1">Endoplasmic reticulum membrane</location>
        <topology evidence="1">Multi-pass membrane protein</topology>
    </subcellularLocation>
</comment>
<evidence type="ECO:0000256" key="8">
    <source>
        <dbReference type="SAM" id="Phobius"/>
    </source>
</evidence>
<dbReference type="PANTHER" id="PTHR10778">
    <property type="entry name" value="SOLUTE CARRIER FAMILY 35 MEMBER B"/>
    <property type="match status" value="1"/>
</dbReference>
<keyword evidence="6 8" id="KW-1133">Transmembrane helix</keyword>
<dbReference type="AlphaFoldDB" id="A0A9N9SRQ3"/>
<feature type="transmembrane region" description="Helical" evidence="8">
    <location>
        <begin position="244"/>
        <end position="263"/>
    </location>
</feature>
<feature type="transmembrane region" description="Helical" evidence="8">
    <location>
        <begin position="117"/>
        <end position="134"/>
    </location>
</feature>